<gene>
    <name evidence="2" type="ORF">DB32_007324</name>
</gene>
<dbReference type="STRING" id="927083.DB32_007324"/>
<dbReference type="Proteomes" id="UP000034883">
    <property type="component" value="Chromosome"/>
</dbReference>
<dbReference type="GO" id="GO:0009190">
    <property type="term" value="P:cyclic nucleotide biosynthetic process"/>
    <property type="evidence" value="ECO:0007669"/>
    <property type="project" value="InterPro"/>
</dbReference>
<evidence type="ECO:0000313" key="3">
    <source>
        <dbReference type="Proteomes" id="UP000034883"/>
    </source>
</evidence>
<feature type="domain" description="Guanylate cyclase" evidence="1">
    <location>
        <begin position="362"/>
        <end position="500"/>
    </location>
</feature>
<sequence length="546" mass="61032">MDAMAGTTNLDAGARIAELEARVALLEERWRLNDAVDRLAEIAVRDRLPLDHAMRLLMPVLCDAVDARVAWIRTYDETLSLHDYVHATGDEATLPIDLDALAARADAGAVLERVGSSTVVAQRIDVAGDPFGTAAVLIPTALDDRQAERVRGLLHVFCEEIDNTLASIALARKKALAIDAMSDALAEPVLDDGLRAALAILQANVPFEDMLLVFRHEDDASGRTLHYKIIQNGVLVHDSTTRADPEIDAFLRSRAFRMMAGDDAEVRERFGIRRYREEVLINGVRSARVVGRLVVSSKRGEFNTFDRDLLDRFADSLRQRIVDFNREWKTLSVAFPRDACDRLLREESYREKYLTPRERECAVMFCDISGFTRVCEQVLVRPQAIGRLVDTWSERVVEILWETGGVFDKMVGDCIIGIWGPPFFDRSSKELCLAAMDAAARIRDFTRSLTTHEDLPELAGAEPLDVATGLHWCPLFVGVFGPDEDYTGFSAGMNNTARLQGQAKGGEILCMDSLVGVVDDDARFEAWREAKVKNVEHPLRFRAMRR</sequence>
<dbReference type="InterPro" id="IPR001054">
    <property type="entry name" value="A/G_cyclase"/>
</dbReference>
<dbReference type="InterPro" id="IPR050697">
    <property type="entry name" value="Adenylyl/Guanylyl_Cyclase_3/4"/>
</dbReference>
<evidence type="ECO:0000313" key="2">
    <source>
        <dbReference type="EMBL" id="AKF10175.1"/>
    </source>
</evidence>
<keyword evidence="3" id="KW-1185">Reference proteome</keyword>
<dbReference type="Gene3D" id="3.30.70.1230">
    <property type="entry name" value="Nucleotide cyclase"/>
    <property type="match status" value="1"/>
</dbReference>
<dbReference type="PROSITE" id="PS50125">
    <property type="entry name" value="GUANYLATE_CYCLASE_2"/>
    <property type="match status" value="1"/>
</dbReference>
<evidence type="ECO:0000259" key="1">
    <source>
        <dbReference type="PROSITE" id="PS50125"/>
    </source>
</evidence>
<accession>A0A0F6W8H2</accession>
<dbReference type="PANTHER" id="PTHR43081">
    <property type="entry name" value="ADENYLATE CYCLASE, TERMINAL-DIFFERENTIATION SPECIFIC-RELATED"/>
    <property type="match status" value="1"/>
</dbReference>
<dbReference type="GO" id="GO:0004016">
    <property type="term" value="F:adenylate cyclase activity"/>
    <property type="evidence" value="ECO:0007669"/>
    <property type="project" value="UniProtKB-ARBA"/>
</dbReference>
<dbReference type="SMART" id="SM00044">
    <property type="entry name" value="CYCc"/>
    <property type="match status" value="1"/>
</dbReference>
<reference evidence="2 3" key="1">
    <citation type="submission" date="2015-03" db="EMBL/GenBank/DDBJ databases">
        <title>Genome assembly of Sandaracinus amylolyticus DSM 53668.</title>
        <authorList>
            <person name="Sharma G."/>
            <person name="Subramanian S."/>
        </authorList>
    </citation>
    <scope>NUCLEOTIDE SEQUENCE [LARGE SCALE GENOMIC DNA]</scope>
    <source>
        <strain evidence="2 3">DSM 53668</strain>
    </source>
</reference>
<dbReference type="AlphaFoldDB" id="A0A0F6W8H2"/>
<dbReference type="Pfam" id="PF00211">
    <property type="entry name" value="Guanylate_cyc"/>
    <property type="match status" value="1"/>
</dbReference>
<dbReference type="GO" id="GO:0035556">
    <property type="term" value="P:intracellular signal transduction"/>
    <property type="evidence" value="ECO:0007669"/>
    <property type="project" value="InterPro"/>
</dbReference>
<dbReference type="KEGG" id="samy:DB32_007324"/>
<proteinExistence type="predicted"/>
<dbReference type="SUPFAM" id="SSF55073">
    <property type="entry name" value="Nucleotide cyclase"/>
    <property type="match status" value="1"/>
</dbReference>
<dbReference type="CDD" id="cd07302">
    <property type="entry name" value="CHD"/>
    <property type="match status" value="1"/>
</dbReference>
<dbReference type="PANTHER" id="PTHR43081:SF1">
    <property type="entry name" value="ADENYLATE CYCLASE, TERMINAL-DIFFERENTIATION SPECIFIC"/>
    <property type="match status" value="1"/>
</dbReference>
<dbReference type="InterPro" id="IPR029787">
    <property type="entry name" value="Nucleotide_cyclase"/>
</dbReference>
<dbReference type="EMBL" id="CP011125">
    <property type="protein sequence ID" value="AKF10175.1"/>
    <property type="molecule type" value="Genomic_DNA"/>
</dbReference>
<protein>
    <submittedName>
        <fullName evidence="2">Adenylate cyclase</fullName>
    </submittedName>
</protein>
<name>A0A0F6W8H2_9BACT</name>
<organism evidence="2 3">
    <name type="scientific">Sandaracinus amylolyticus</name>
    <dbReference type="NCBI Taxonomy" id="927083"/>
    <lineage>
        <taxon>Bacteria</taxon>
        <taxon>Pseudomonadati</taxon>
        <taxon>Myxococcota</taxon>
        <taxon>Polyangia</taxon>
        <taxon>Polyangiales</taxon>
        <taxon>Sandaracinaceae</taxon>
        <taxon>Sandaracinus</taxon>
    </lineage>
</organism>